<gene>
    <name evidence="1" type="ORF">PHPALM_27409</name>
</gene>
<reference evidence="1 2" key="1">
    <citation type="journal article" date="2017" name="Genome Biol. Evol.">
        <title>Phytophthora megakarya and P. palmivora, closely related causal agents of cacao black pod rot, underwent increases in genome sizes and gene numbers by different mechanisms.</title>
        <authorList>
            <person name="Ali S.S."/>
            <person name="Shao J."/>
            <person name="Lary D.J."/>
            <person name="Kronmiller B."/>
            <person name="Shen D."/>
            <person name="Strem M.D."/>
            <person name="Amoako-Attah I."/>
            <person name="Akrofi A.Y."/>
            <person name="Begoude B.A."/>
            <person name="Ten Hoopen G.M."/>
            <person name="Coulibaly K."/>
            <person name="Kebe B.I."/>
            <person name="Melnick R.L."/>
            <person name="Guiltinan M.J."/>
            <person name="Tyler B.M."/>
            <person name="Meinhardt L.W."/>
            <person name="Bailey B.A."/>
        </authorList>
    </citation>
    <scope>NUCLEOTIDE SEQUENCE [LARGE SCALE GENOMIC DNA]</scope>
    <source>
        <strain evidence="2">sbr112.9</strain>
    </source>
</reference>
<keyword evidence="2" id="KW-1185">Reference proteome</keyword>
<evidence type="ECO:0000313" key="1">
    <source>
        <dbReference type="EMBL" id="POM63294.1"/>
    </source>
</evidence>
<sequence>MVDMLVFRAKPDTLWLRLFGGERAARTLTTFVTDVVDLVASLDDRDGCIGQTLIAESVFEFLFDPVHLQASEAS</sequence>
<accession>A0A2P4XCL3</accession>
<organism evidence="1 2">
    <name type="scientific">Phytophthora palmivora</name>
    <dbReference type="NCBI Taxonomy" id="4796"/>
    <lineage>
        <taxon>Eukaryota</taxon>
        <taxon>Sar</taxon>
        <taxon>Stramenopiles</taxon>
        <taxon>Oomycota</taxon>
        <taxon>Peronosporomycetes</taxon>
        <taxon>Peronosporales</taxon>
        <taxon>Peronosporaceae</taxon>
        <taxon>Phytophthora</taxon>
    </lineage>
</organism>
<dbReference type="EMBL" id="NCKW01015028">
    <property type="protein sequence ID" value="POM63294.1"/>
    <property type="molecule type" value="Genomic_DNA"/>
</dbReference>
<dbReference type="OrthoDB" id="90529at2759"/>
<dbReference type="Proteomes" id="UP000237271">
    <property type="component" value="Unassembled WGS sequence"/>
</dbReference>
<proteinExistence type="predicted"/>
<evidence type="ECO:0000313" key="2">
    <source>
        <dbReference type="Proteomes" id="UP000237271"/>
    </source>
</evidence>
<comment type="caution">
    <text evidence="1">The sequence shown here is derived from an EMBL/GenBank/DDBJ whole genome shotgun (WGS) entry which is preliminary data.</text>
</comment>
<protein>
    <submittedName>
        <fullName evidence="1">Uncharacterized protein</fullName>
    </submittedName>
</protein>
<name>A0A2P4XCL3_9STRA</name>
<dbReference type="AlphaFoldDB" id="A0A2P4XCL3"/>